<protein>
    <submittedName>
        <fullName evidence="1">Uncharacterized protein</fullName>
    </submittedName>
</protein>
<reference evidence="1" key="1">
    <citation type="submission" date="2020-10" db="EMBL/GenBank/DDBJ databases">
        <authorList>
            <person name="Gilroy R."/>
        </authorList>
    </citation>
    <scope>NUCLEOTIDE SEQUENCE</scope>
    <source>
        <strain evidence="1">ChiW25-3613</strain>
    </source>
</reference>
<proteinExistence type="predicted"/>
<evidence type="ECO:0000313" key="2">
    <source>
        <dbReference type="Proteomes" id="UP000824179"/>
    </source>
</evidence>
<accession>A0A9D1AG70</accession>
<dbReference type="EMBL" id="DVHB01000078">
    <property type="protein sequence ID" value="HIR39635.1"/>
    <property type="molecule type" value="Genomic_DNA"/>
</dbReference>
<sequence length="92" mass="10308">MSDEGLKKALIKCAVGFDTSEVVEEYAADGDELKLVKRKVTRRDVPPDIKAVKMLLDGEAGVAELSDEELEERRQKLIEMLKEEGIDQKDSD</sequence>
<comment type="caution">
    <text evidence="1">The sequence shown here is derived from an EMBL/GenBank/DDBJ whole genome shotgun (WGS) entry which is preliminary data.</text>
</comment>
<gene>
    <name evidence="1" type="ORF">IAB90_04545</name>
</gene>
<dbReference type="AlphaFoldDB" id="A0A9D1AG70"/>
<evidence type="ECO:0000313" key="1">
    <source>
        <dbReference type="EMBL" id="HIR39635.1"/>
    </source>
</evidence>
<reference evidence="1" key="2">
    <citation type="journal article" date="2021" name="PeerJ">
        <title>Extensive microbial diversity within the chicken gut microbiome revealed by metagenomics and culture.</title>
        <authorList>
            <person name="Gilroy R."/>
            <person name="Ravi A."/>
            <person name="Getino M."/>
            <person name="Pursley I."/>
            <person name="Horton D.L."/>
            <person name="Alikhan N.F."/>
            <person name="Baker D."/>
            <person name="Gharbi K."/>
            <person name="Hall N."/>
            <person name="Watson M."/>
            <person name="Adriaenssens E.M."/>
            <person name="Foster-Nyarko E."/>
            <person name="Jarju S."/>
            <person name="Secka A."/>
            <person name="Antonio M."/>
            <person name="Oren A."/>
            <person name="Chaudhuri R.R."/>
            <person name="La Ragione R."/>
            <person name="Hildebrand F."/>
            <person name="Pallen M.J."/>
        </authorList>
    </citation>
    <scope>NUCLEOTIDE SEQUENCE</scope>
    <source>
        <strain evidence="1">ChiW25-3613</strain>
    </source>
</reference>
<name>A0A9D1AG70_9FIRM</name>
<organism evidence="1 2">
    <name type="scientific">Candidatus Coproplasma stercoripullorum</name>
    <dbReference type="NCBI Taxonomy" id="2840751"/>
    <lineage>
        <taxon>Bacteria</taxon>
        <taxon>Bacillati</taxon>
        <taxon>Bacillota</taxon>
        <taxon>Clostridia</taxon>
        <taxon>Eubacteriales</taxon>
        <taxon>Candidatus Coproplasma</taxon>
    </lineage>
</organism>
<dbReference type="Proteomes" id="UP000824179">
    <property type="component" value="Unassembled WGS sequence"/>
</dbReference>